<evidence type="ECO:0000259" key="1">
    <source>
        <dbReference type="Pfam" id="PF07700"/>
    </source>
</evidence>
<dbReference type="RefSeq" id="WP_011470027.1">
    <property type="nucleotide sequence ID" value="NC_007912.1"/>
</dbReference>
<dbReference type="GeneID" id="98615168"/>
<dbReference type="GO" id="GO:0020037">
    <property type="term" value="F:heme binding"/>
    <property type="evidence" value="ECO:0007669"/>
    <property type="project" value="InterPro"/>
</dbReference>
<dbReference type="SUPFAM" id="SSF111126">
    <property type="entry name" value="Ligand-binding domain in the NO signalling and Golgi transport"/>
    <property type="match status" value="1"/>
</dbReference>
<protein>
    <recommendedName>
        <fullName evidence="1">Heme NO-binding domain-containing protein</fullName>
    </recommendedName>
</protein>
<name>Q21ER7_SACD2</name>
<dbReference type="KEGG" id="sde:Sde_3557"/>
<gene>
    <name evidence="2" type="ordered locus">Sde_3557</name>
</gene>
<organism evidence="2 3">
    <name type="scientific">Saccharophagus degradans (strain 2-40 / ATCC 43961 / DSM 17024)</name>
    <dbReference type="NCBI Taxonomy" id="203122"/>
    <lineage>
        <taxon>Bacteria</taxon>
        <taxon>Pseudomonadati</taxon>
        <taxon>Pseudomonadota</taxon>
        <taxon>Gammaproteobacteria</taxon>
        <taxon>Cellvibrionales</taxon>
        <taxon>Cellvibrionaceae</taxon>
        <taxon>Saccharophagus</taxon>
    </lineage>
</organism>
<accession>Q21ER7</accession>
<dbReference type="EMBL" id="CP000282">
    <property type="protein sequence ID" value="ABD82812.1"/>
    <property type="molecule type" value="Genomic_DNA"/>
</dbReference>
<feature type="domain" description="Heme NO-binding" evidence="1">
    <location>
        <begin position="2"/>
        <end position="162"/>
    </location>
</feature>
<dbReference type="InterPro" id="IPR024096">
    <property type="entry name" value="NO_sig/Golgi_transp_ligand-bd"/>
</dbReference>
<dbReference type="InterPro" id="IPR038158">
    <property type="entry name" value="H-NOX_domain_sf"/>
</dbReference>
<evidence type="ECO:0000313" key="2">
    <source>
        <dbReference type="EMBL" id="ABD82812.1"/>
    </source>
</evidence>
<keyword evidence="3" id="KW-1185">Reference proteome</keyword>
<dbReference type="InterPro" id="IPR011644">
    <property type="entry name" value="Heme_NO-bd"/>
</dbReference>
<proteinExistence type="predicted"/>
<evidence type="ECO:0000313" key="3">
    <source>
        <dbReference type="Proteomes" id="UP000001947"/>
    </source>
</evidence>
<dbReference type="Proteomes" id="UP000001947">
    <property type="component" value="Chromosome"/>
</dbReference>
<dbReference type="SMR" id="Q21ER7"/>
<dbReference type="Gene3D" id="3.90.1520.10">
    <property type="entry name" value="H-NOX domain"/>
    <property type="match status" value="1"/>
</dbReference>
<dbReference type="Pfam" id="PF07700">
    <property type="entry name" value="HNOB"/>
    <property type="match status" value="1"/>
</dbReference>
<dbReference type="HOGENOM" id="CLU_079260_1_1_6"/>
<dbReference type="eggNOG" id="COG1719">
    <property type="taxonomic scope" value="Bacteria"/>
</dbReference>
<reference evidence="2 3" key="1">
    <citation type="journal article" date="2008" name="PLoS Genet.">
        <title>Complete genome sequence of the complex carbohydrate-degrading marine bacterium, Saccharophagus degradans strain 2-40 T.</title>
        <authorList>
            <person name="Weiner R.M."/>
            <person name="Taylor L.E.II."/>
            <person name="Henrissat B."/>
            <person name="Hauser L."/>
            <person name="Land M."/>
            <person name="Coutinho P.M."/>
            <person name="Rancurel C."/>
            <person name="Saunders E.H."/>
            <person name="Longmire A.G."/>
            <person name="Zhang H."/>
            <person name="Bayer E.A."/>
            <person name="Gilbert H.J."/>
            <person name="Larimer F."/>
            <person name="Zhulin I.B."/>
            <person name="Ekborg N.A."/>
            <person name="Lamed R."/>
            <person name="Richardson P.M."/>
            <person name="Borovok I."/>
            <person name="Hutcheson S."/>
        </authorList>
    </citation>
    <scope>NUCLEOTIDE SEQUENCE [LARGE SCALE GENOMIC DNA]</scope>
    <source>
        <strain evidence="3">2-40 / ATCC 43961 / DSM 17024</strain>
    </source>
</reference>
<dbReference type="OrthoDB" id="7266652at2"/>
<sequence length="182" mass="19917">MKGAVFVTLKTMIEESHGPTAWAALVDKVAPECEGVYDANENYPDADAIAYIGAVAELLNSSASAVTEIFGRYLFDALNSMSPQYAAASPTLFGFLQSIEPLIHREIRNSNKSSSLPVIVVKVTDEQHLLMRYNSPRKLCFLAEGLIRGAAKHYGETVELSHDKCLHRGDICCELNVIKLAT</sequence>
<dbReference type="AlphaFoldDB" id="Q21ER7"/>
<dbReference type="STRING" id="203122.Sde_3557"/>